<name>A0ABM8V477_THEXY</name>
<keyword evidence="1" id="KW-0378">Hydrolase</keyword>
<feature type="active site" evidence="1">
    <location>
        <position position="377"/>
    </location>
</feature>
<dbReference type="InterPro" id="IPR036034">
    <property type="entry name" value="PDZ_sf"/>
</dbReference>
<evidence type="ECO:0000259" key="3">
    <source>
        <dbReference type="PROSITE" id="PS50106"/>
    </source>
</evidence>
<evidence type="ECO:0000259" key="4">
    <source>
        <dbReference type="PROSITE" id="PS51786"/>
    </source>
</evidence>
<dbReference type="SMART" id="SM00228">
    <property type="entry name" value="PDZ"/>
    <property type="match status" value="1"/>
</dbReference>
<dbReference type="InterPro" id="IPR014721">
    <property type="entry name" value="Ribsml_uS5_D2-typ_fold_subgr"/>
</dbReference>
<feature type="active site" evidence="1">
    <location>
        <position position="422"/>
    </location>
</feature>
<evidence type="ECO:0000256" key="2">
    <source>
        <dbReference type="SAM" id="Phobius"/>
    </source>
</evidence>
<feature type="transmembrane region" description="Helical" evidence="2">
    <location>
        <begin position="151"/>
        <end position="168"/>
    </location>
</feature>
<dbReference type="Proteomes" id="UP000681526">
    <property type="component" value="Unassembled WGS sequence"/>
</dbReference>
<comment type="caution">
    <text evidence="5">The sequence shown here is derived from an EMBL/GenBank/DDBJ whole genome shotgun (WGS) entry which is preliminary data.</text>
</comment>
<accession>A0ABM8V477</accession>
<dbReference type="InterPro" id="IPR001478">
    <property type="entry name" value="PDZ"/>
</dbReference>
<evidence type="ECO:0000256" key="1">
    <source>
        <dbReference type="PROSITE-ProRule" id="PRU01122"/>
    </source>
</evidence>
<keyword evidence="2" id="KW-0472">Membrane</keyword>
<dbReference type="EMBL" id="CAJRAY010000043">
    <property type="protein sequence ID" value="CAG5086326.1"/>
    <property type="molecule type" value="Genomic_DNA"/>
</dbReference>
<comment type="similarity">
    <text evidence="1">Belongs to the peptidase S16 family.</text>
</comment>
<feature type="domain" description="Lon proteolytic" evidence="4">
    <location>
        <begin position="374"/>
        <end position="469"/>
    </location>
</feature>
<proteinExistence type="inferred from homology"/>
<evidence type="ECO:0000313" key="5">
    <source>
        <dbReference type="EMBL" id="CAG5086326.1"/>
    </source>
</evidence>
<dbReference type="RefSeq" id="WP_213484485.1">
    <property type="nucleotide sequence ID" value="NZ_CAJRAY010000043.1"/>
</dbReference>
<dbReference type="Gene3D" id="3.30.230.10">
    <property type="match status" value="1"/>
</dbReference>
<sequence length="470" mass="48894">MEKQDSVPASAPAGGRAERLHAAGMAAALALCVIGQLVWLPDPLPLPGGMRWIDALDALVYALALPPALWAAAAAFRLAEGLADGVHARALIPPAAAAVLGAAACAAVFMISLEPARMFTALGALGVAWLAAFADLACAERRRRHRRVPARTLRAFGATLALLALLFWPTGEIVTTPGLTFDVSRYARAADGEPKGRIDGVLVIGRPAFLADRLYARLFPHYEFEPIETIGMPLAEYDELVRSLKLDAEAAGAAIAGERAGRGEGIRMRGARVTAVLKDSPAAGVLHAGDIITAVNGRAVQSIADLTEAMRQIAPGEPAGLTVLRGGTETVVTAATRPAEDEPERAVFGIIVENALDPDVPDGIAYRRYFMHEGGPSHGAMLALALLDQWTPGGVTGGLHVAGTGTIGPGGVIGPVGGVRQKAYAVSRTGADVFFVPAGQEEEARRGAPDLTIVPVETLDDVLNWLKSGG</sequence>
<organism evidence="5 6">
    <name type="scientific">Thermobacillus xylanilyticus</name>
    <dbReference type="NCBI Taxonomy" id="76633"/>
    <lineage>
        <taxon>Bacteria</taxon>
        <taxon>Bacillati</taxon>
        <taxon>Bacillota</taxon>
        <taxon>Bacilli</taxon>
        <taxon>Bacillales</taxon>
        <taxon>Paenibacillaceae</taxon>
        <taxon>Thermobacillus</taxon>
    </lineage>
</organism>
<reference evidence="5 6" key="1">
    <citation type="submission" date="2021-04" db="EMBL/GenBank/DDBJ databases">
        <authorList>
            <person name="Rakotoarivonina H."/>
        </authorList>
    </citation>
    <scope>NUCLEOTIDE SEQUENCE [LARGE SCALE GENOMIC DNA]</scope>
    <source>
        <strain evidence="5 6">XE</strain>
    </source>
</reference>
<keyword evidence="1" id="KW-0645">Protease</keyword>
<feature type="transmembrane region" description="Helical" evidence="2">
    <location>
        <begin position="119"/>
        <end position="139"/>
    </location>
</feature>
<dbReference type="Gene3D" id="2.30.42.10">
    <property type="match status" value="1"/>
</dbReference>
<feature type="domain" description="PDZ" evidence="3">
    <location>
        <begin position="240"/>
        <end position="303"/>
    </location>
</feature>
<keyword evidence="1" id="KW-0720">Serine protease</keyword>
<dbReference type="Pfam" id="PF13180">
    <property type="entry name" value="PDZ_2"/>
    <property type="match status" value="1"/>
</dbReference>
<evidence type="ECO:0000313" key="6">
    <source>
        <dbReference type="Proteomes" id="UP000681526"/>
    </source>
</evidence>
<feature type="transmembrane region" description="Helical" evidence="2">
    <location>
        <begin position="20"/>
        <end position="39"/>
    </location>
</feature>
<dbReference type="Pfam" id="PF05362">
    <property type="entry name" value="Lon_C"/>
    <property type="match status" value="1"/>
</dbReference>
<gene>
    <name evidence="5" type="primary">txxe 2035</name>
    <name evidence="5" type="ORF">TXXE_09900</name>
</gene>
<dbReference type="SUPFAM" id="SSF50156">
    <property type="entry name" value="PDZ domain-like"/>
    <property type="match status" value="1"/>
</dbReference>
<dbReference type="CDD" id="cd06779">
    <property type="entry name" value="cpPDZ_Deg_HtrA-like"/>
    <property type="match status" value="1"/>
</dbReference>
<comment type="catalytic activity">
    <reaction evidence="1">
        <text>Hydrolysis of proteins in presence of ATP.</text>
        <dbReference type="EC" id="3.4.21.53"/>
    </reaction>
</comment>
<dbReference type="PROSITE" id="PS50106">
    <property type="entry name" value="PDZ"/>
    <property type="match status" value="1"/>
</dbReference>
<protein>
    <recommendedName>
        <fullName evidence="1">endopeptidase La</fullName>
        <ecNumber evidence="1">3.4.21.53</ecNumber>
    </recommendedName>
</protein>
<keyword evidence="6" id="KW-1185">Reference proteome</keyword>
<dbReference type="InterPro" id="IPR020568">
    <property type="entry name" value="Ribosomal_Su5_D2-typ_SF"/>
</dbReference>
<dbReference type="InterPro" id="IPR008269">
    <property type="entry name" value="Lon_proteolytic"/>
</dbReference>
<feature type="transmembrane region" description="Helical" evidence="2">
    <location>
        <begin position="91"/>
        <end position="113"/>
    </location>
</feature>
<dbReference type="PROSITE" id="PS51786">
    <property type="entry name" value="LON_PROTEOLYTIC"/>
    <property type="match status" value="1"/>
</dbReference>
<dbReference type="EC" id="3.4.21.53" evidence="1"/>
<keyword evidence="2" id="KW-1133">Transmembrane helix</keyword>
<feature type="transmembrane region" description="Helical" evidence="2">
    <location>
        <begin position="59"/>
        <end position="79"/>
    </location>
</feature>
<keyword evidence="2" id="KW-0812">Transmembrane</keyword>
<dbReference type="SUPFAM" id="SSF54211">
    <property type="entry name" value="Ribosomal protein S5 domain 2-like"/>
    <property type="match status" value="1"/>
</dbReference>